<evidence type="ECO:0000256" key="1">
    <source>
        <dbReference type="SAM" id="MobiDB-lite"/>
    </source>
</evidence>
<dbReference type="AlphaFoldDB" id="A0ABC8RAG0"/>
<protein>
    <submittedName>
        <fullName evidence="2">Uncharacterized protein</fullName>
    </submittedName>
</protein>
<feature type="region of interest" description="Disordered" evidence="1">
    <location>
        <begin position="75"/>
        <end position="140"/>
    </location>
</feature>
<accession>A0ABC8RAG0</accession>
<feature type="compositionally biased region" description="Basic and acidic residues" evidence="1">
    <location>
        <begin position="18"/>
        <end position="27"/>
    </location>
</feature>
<evidence type="ECO:0000313" key="3">
    <source>
        <dbReference type="Proteomes" id="UP001642360"/>
    </source>
</evidence>
<sequence length="204" mass="21586">SYYTTVTMENQQVDGDVSVDKGKRVLSESDASDSEYEPDCESSECSEYDTLVDSDYESENDNMSYDSYVDNEAEWTGLNSNRQKESATDKRQQLELNDTDEGNQSEVSQSAVSQDEGSQAAIIQAGMSQPAVSQSDVSQGGGSQAVFIQARVSQPAMSQSDVSQGGGSQAAVIQAGVSQSAVSQSTVSQGGGSQAAMKGRSCFE</sequence>
<feature type="compositionally biased region" description="Polar residues" evidence="1">
    <location>
        <begin position="104"/>
        <end position="117"/>
    </location>
</feature>
<feature type="region of interest" description="Disordered" evidence="1">
    <location>
        <begin position="181"/>
        <end position="204"/>
    </location>
</feature>
<comment type="caution">
    <text evidence="2">The sequence shown here is derived from an EMBL/GenBank/DDBJ whole genome shotgun (WGS) entry which is preliminary data.</text>
</comment>
<feature type="compositionally biased region" description="Acidic residues" evidence="1">
    <location>
        <begin position="30"/>
        <end position="48"/>
    </location>
</feature>
<feature type="compositionally biased region" description="Polar residues" evidence="1">
    <location>
        <begin position="1"/>
        <end position="13"/>
    </location>
</feature>
<name>A0ABC8RAG0_9AQUA</name>
<feature type="region of interest" description="Disordered" evidence="1">
    <location>
        <begin position="1"/>
        <end position="48"/>
    </location>
</feature>
<proteinExistence type="predicted"/>
<keyword evidence="3" id="KW-1185">Reference proteome</keyword>
<dbReference type="Proteomes" id="UP001642360">
    <property type="component" value="Unassembled WGS sequence"/>
</dbReference>
<gene>
    <name evidence="2" type="ORF">ILEXP_LOCUS8697</name>
</gene>
<evidence type="ECO:0000313" key="2">
    <source>
        <dbReference type="EMBL" id="CAK9141167.1"/>
    </source>
</evidence>
<feature type="non-terminal residue" evidence="2">
    <location>
        <position position="1"/>
    </location>
</feature>
<feature type="compositionally biased region" description="Basic and acidic residues" evidence="1">
    <location>
        <begin position="82"/>
        <end position="93"/>
    </location>
</feature>
<reference evidence="2 3" key="1">
    <citation type="submission" date="2024-02" db="EMBL/GenBank/DDBJ databases">
        <authorList>
            <person name="Vignale AGUSTIN F."/>
            <person name="Sosa J E."/>
            <person name="Modenutti C."/>
        </authorList>
    </citation>
    <scope>NUCLEOTIDE SEQUENCE [LARGE SCALE GENOMIC DNA]</scope>
</reference>
<organism evidence="2 3">
    <name type="scientific">Ilex paraguariensis</name>
    <name type="common">yerba mate</name>
    <dbReference type="NCBI Taxonomy" id="185542"/>
    <lineage>
        <taxon>Eukaryota</taxon>
        <taxon>Viridiplantae</taxon>
        <taxon>Streptophyta</taxon>
        <taxon>Embryophyta</taxon>
        <taxon>Tracheophyta</taxon>
        <taxon>Spermatophyta</taxon>
        <taxon>Magnoliopsida</taxon>
        <taxon>eudicotyledons</taxon>
        <taxon>Gunneridae</taxon>
        <taxon>Pentapetalae</taxon>
        <taxon>asterids</taxon>
        <taxon>campanulids</taxon>
        <taxon>Aquifoliales</taxon>
        <taxon>Aquifoliaceae</taxon>
        <taxon>Ilex</taxon>
    </lineage>
</organism>
<dbReference type="EMBL" id="CAUOFW020001103">
    <property type="protein sequence ID" value="CAK9141167.1"/>
    <property type="molecule type" value="Genomic_DNA"/>
</dbReference>